<dbReference type="EMBL" id="LQYT01000023">
    <property type="protein sequence ID" value="KYD21048.1"/>
    <property type="molecule type" value="Genomic_DNA"/>
</dbReference>
<gene>
    <name evidence="2" type="ORF">B4135_1688</name>
</gene>
<proteinExistence type="predicted"/>
<evidence type="ECO:0000313" key="3">
    <source>
        <dbReference type="Proteomes" id="UP000075683"/>
    </source>
</evidence>
<protein>
    <submittedName>
        <fullName evidence="2">Uncharacterized protein</fullName>
    </submittedName>
</protein>
<dbReference type="AlphaFoldDB" id="A0A150M962"/>
<comment type="caution">
    <text evidence="2">The sequence shown here is derived from an EMBL/GenBank/DDBJ whole genome shotgun (WGS) entry which is preliminary data.</text>
</comment>
<feature type="compositionally biased region" description="Basic and acidic residues" evidence="1">
    <location>
        <begin position="1"/>
        <end position="13"/>
    </location>
</feature>
<sequence>MIFRKTNENEQEKFAGMAKPGGIGSPLSSLREFGNQLDACLPKFDRVFGPGKRTITKTTS</sequence>
<dbReference type="Proteomes" id="UP000075683">
    <property type="component" value="Unassembled WGS sequence"/>
</dbReference>
<dbReference type="STRING" id="301148.B4135_1688"/>
<name>A0A150M962_9BACI</name>
<evidence type="ECO:0000256" key="1">
    <source>
        <dbReference type="SAM" id="MobiDB-lite"/>
    </source>
</evidence>
<feature type="region of interest" description="Disordered" evidence="1">
    <location>
        <begin position="1"/>
        <end position="21"/>
    </location>
</feature>
<organism evidence="2 3">
    <name type="scientific">Caldibacillus debilis</name>
    <dbReference type="NCBI Taxonomy" id="301148"/>
    <lineage>
        <taxon>Bacteria</taxon>
        <taxon>Bacillati</taxon>
        <taxon>Bacillota</taxon>
        <taxon>Bacilli</taxon>
        <taxon>Bacillales</taxon>
        <taxon>Bacillaceae</taxon>
        <taxon>Caldibacillus</taxon>
    </lineage>
</organism>
<accession>A0A150M962</accession>
<reference evidence="2 3" key="1">
    <citation type="submission" date="2016-01" db="EMBL/GenBank/DDBJ databases">
        <title>Draft Genome Sequences of Seven Thermophilic Sporeformers Isolated from Foods.</title>
        <authorList>
            <person name="Berendsen E.M."/>
            <person name="Wells-Bennik M.H."/>
            <person name="Krawcyk A.O."/>
            <person name="De Jong A."/>
            <person name="Holsappel S."/>
            <person name="Eijlander R.T."/>
            <person name="Kuipers O.P."/>
        </authorList>
    </citation>
    <scope>NUCLEOTIDE SEQUENCE [LARGE SCALE GENOMIC DNA]</scope>
    <source>
        <strain evidence="2 3">B4135</strain>
    </source>
</reference>
<evidence type="ECO:0000313" key="2">
    <source>
        <dbReference type="EMBL" id="KYD21048.1"/>
    </source>
</evidence>